<dbReference type="EMBL" id="HBUF01053890">
    <property type="protein sequence ID" value="CAG6623027.1"/>
    <property type="molecule type" value="Transcribed_RNA"/>
</dbReference>
<accession>A0A8D8M6L0</accession>
<dbReference type="EMBL" id="HBUF01053889">
    <property type="protein sequence ID" value="CAG6623025.1"/>
    <property type="molecule type" value="Transcribed_RNA"/>
</dbReference>
<protein>
    <submittedName>
        <fullName evidence="1">Uncharacterized protein</fullName>
    </submittedName>
</protein>
<proteinExistence type="predicted"/>
<sequence length="110" mass="12646">MDETILCSIYFLGHGQIIWKKILALTLVRQSWPKQACLSIILEVVLMCPSLSFKRTYPNGVVSPGLSYPTTSRYERNTCSRSRGNVTCMESGRRCGILCITFTMEWIWCW</sequence>
<evidence type="ECO:0000313" key="1">
    <source>
        <dbReference type="EMBL" id="CAG6623025.1"/>
    </source>
</evidence>
<dbReference type="EMBL" id="HBUF01053891">
    <property type="protein sequence ID" value="CAG6623029.1"/>
    <property type="molecule type" value="Transcribed_RNA"/>
</dbReference>
<dbReference type="AlphaFoldDB" id="A0A8D8M6L0"/>
<reference evidence="1" key="1">
    <citation type="submission" date="2021-05" db="EMBL/GenBank/DDBJ databases">
        <authorList>
            <person name="Alioto T."/>
            <person name="Alioto T."/>
            <person name="Gomez Garrido J."/>
        </authorList>
    </citation>
    <scope>NUCLEOTIDE SEQUENCE</scope>
</reference>
<organism evidence="1">
    <name type="scientific">Cacopsylla melanoneura</name>
    <dbReference type="NCBI Taxonomy" id="428564"/>
    <lineage>
        <taxon>Eukaryota</taxon>
        <taxon>Metazoa</taxon>
        <taxon>Ecdysozoa</taxon>
        <taxon>Arthropoda</taxon>
        <taxon>Hexapoda</taxon>
        <taxon>Insecta</taxon>
        <taxon>Pterygota</taxon>
        <taxon>Neoptera</taxon>
        <taxon>Paraneoptera</taxon>
        <taxon>Hemiptera</taxon>
        <taxon>Sternorrhyncha</taxon>
        <taxon>Psylloidea</taxon>
        <taxon>Psyllidae</taxon>
        <taxon>Psyllinae</taxon>
        <taxon>Cacopsylla</taxon>
    </lineage>
</organism>
<name>A0A8D8M6L0_9HEMI</name>